<dbReference type="EMBL" id="JAVHNQ010000007">
    <property type="protein sequence ID" value="KAK6341730.1"/>
    <property type="molecule type" value="Genomic_DNA"/>
</dbReference>
<organism evidence="12 13">
    <name type="scientific">Orbilia brochopaga</name>
    <dbReference type="NCBI Taxonomy" id="3140254"/>
    <lineage>
        <taxon>Eukaryota</taxon>
        <taxon>Fungi</taxon>
        <taxon>Dikarya</taxon>
        <taxon>Ascomycota</taxon>
        <taxon>Pezizomycotina</taxon>
        <taxon>Orbiliomycetes</taxon>
        <taxon>Orbiliales</taxon>
        <taxon>Orbiliaceae</taxon>
        <taxon>Orbilia</taxon>
    </lineage>
</organism>
<evidence type="ECO:0000313" key="12">
    <source>
        <dbReference type="EMBL" id="KAK6341729.1"/>
    </source>
</evidence>
<evidence type="ECO:0000256" key="7">
    <source>
        <dbReference type="ARBA" id="ARBA00023052"/>
    </source>
</evidence>
<dbReference type="Pfam" id="PF02779">
    <property type="entry name" value="Transket_pyr"/>
    <property type="match status" value="1"/>
</dbReference>
<dbReference type="EC" id="1.2.4.1" evidence="10"/>
<dbReference type="SMART" id="SM00861">
    <property type="entry name" value="Transket_pyr"/>
    <property type="match status" value="1"/>
</dbReference>
<evidence type="ECO:0000313" key="13">
    <source>
        <dbReference type="Proteomes" id="UP001375240"/>
    </source>
</evidence>
<dbReference type="AlphaFoldDB" id="A0AAV9UKN2"/>
<evidence type="ECO:0000256" key="10">
    <source>
        <dbReference type="RuleBase" id="RU364074"/>
    </source>
</evidence>
<evidence type="ECO:0000256" key="4">
    <source>
        <dbReference type="ARBA" id="ARBA00022946"/>
    </source>
</evidence>
<dbReference type="NCBIfam" id="NF006667">
    <property type="entry name" value="PRK09212.1"/>
    <property type="match status" value="1"/>
</dbReference>
<keyword evidence="5" id="KW-0630">Potassium</keyword>
<dbReference type="InterPro" id="IPR029061">
    <property type="entry name" value="THDP-binding"/>
</dbReference>
<evidence type="ECO:0000256" key="1">
    <source>
        <dbReference type="ARBA" id="ARBA00001964"/>
    </source>
</evidence>
<comment type="function">
    <text evidence="10">The pyruvate dehydrogenase complex catalyzes the overall conversion of pyruvate to acetyl-CoA and CO2.</text>
</comment>
<dbReference type="FunFam" id="3.40.50.920:FF:000001">
    <property type="entry name" value="Pyruvate dehydrogenase E1 beta subunit"/>
    <property type="match status" value="1"/>
</dbReference>
<dbReference type="Proteomes" id="UP001375240">
    <property type="component" value="Unassembled WGS sequence"/>
</dbReference>
<dbReference type="GO" id="GO:0006086">
    <property type="term" value="P:pyruvate decarboxylation to acetyl-CoA"/>
    <property type="evidence" value="ECO:0007669"/>
    <property type="project" value="InterPro"/>
</dbReference>
<comment type="subcellular location">
    <subcellularLocation>
        <location evidence="2">Mitochondrion</location>
    </subcellularLocation>
</comment>
<dbReference type="Gene3D" id="3.40.50.970">
    <property type="match status" value="1"/>
</dbReference>
<keyword evidence="4" id="KW-0809">Transit peptide</keyword>
<dbReference type="Gene3D" id="3.40.50.920">
    <property type="match status" value="1"/>
</dbReference>
<proteinExistence type="predicted"/>
<dbReference type="Pfam" id="PF02780">
    <property type="entry name" value="Transketolase_C"/>
    <property type="match status" value="1"/>
</dbReference>
<dbReference type="InterPro" id="IPR033248">
    <property type="entry name" value="Transketolase_C"/>
</dbReference>
<keyword evidence="7 10" id="KW-0786">Thiamine pyrophosphate</keyword>
<dbReference type="GO" id="GO:0046872">
    <property type="term" value="F:metal ion binding"/>
    <property type="evidence" value="ECO:0007669"/>
    <property type="project" value="UniProtKB-KW"/>
</dbReference>
<dbReference type="InterPro" id="IPR009014">
    <property type="entry name" value="Transketo_C/PFOR_II"/>
</dbReference>
<keyword evidence="8" id="KW-0496">Mitochondrion</keyword>
<dbReference type="PANTHER" id="PTHR11624:SF96">
    <property type="entry name" value="PYRUVATE DEHYDROGENASE E1 COMPONENT SUBUNIT BETA, MITOCHONDRIAL"/>
    <property type="match status" value="1"/>
</dbReference>
<dbReference type="GO" id="GO:0005739">
    <property type="term" value="C:mitochondrion"/>
    <property type="evidence" value="ECO:0007669"/>
    <property type="project" value="UniProtKB-SubCell"/>
</dbReference>
<feature type="domain" description="Transketolase-like pyrimidine-binding" evidence="11">
    <location>
        <begin position="63"/>
        <end position="238"/>
    </location>
</feature>
<keyword evidence="6 10" id="KW-0560">Oxidoreductase</keyword>
<dbReference type="FunFam" id="3.40.50.970:FF:000006">
    <property type="entry name" value="Pyruvate dehydrogenase E1 component subunit beta"/>
    <property type="match status" value="1"/>
</dbReference>
<comment type="cofactor">
    <cofactor evidence="1 10">
        <name>thiamine diphosphate</name>
        <dbReference type="ChEBI" id="CHEBI:58937"/>
    </cofactor>
</comment>
<comment type="caution">
    <text evidence="12">The sequence shown here is derived from an EMBL/GenBank/DDBJ whole genome shotgun (WGS) entry which is preliminary data.</text>
</comment>
<dbReference type="PANTHER" id="PTHR11624">
    <property type="entry name" value="DEHYDROGENASE RELATED"/>
    <property type="match status" value="1"/>
</dbReference>
<evidence type="ECO:0000256" key="2">
    <source>
        <dbReference type="ARBA" id="ARBA00004173"/>
    </source>
</evidence>
<dbReference type="EMBL" id="JAVHNQ010000007">
    <property type="protein sequence ID" value="KAK6341729.1"/>
    <property type="molecule type" value="Genomic_DNA"/>
</dbReference>
<dbReference type="SUPFAM" id="SSF52922">
    <property type="entry name" value="TK C-terminal domain-like"/>
    <property type="match status" value="1"/>
</dbReference>
<evidence type="ECO:0000256" key="5">
    <source>
        <dbReference type="ARBA" id="ARBA00022958"/>
    </source>
</evidence>
<keyword evidence="9 10" id="KW-0670">Pyruvate</keyword>
<protein>
    <recommendedName>
        <fullName evidence="10">Pyruvate dehydrogenase E1 component subunit beta</fullName>
        <ecNumber evidence="10">1.2.4.1</ecNumber>
    </recommendedName>
</protein>
<dbReference type="GO" id="GO:0004739">
    <property type="term" value="F:pyruvate dehydrogenase (acetyl-transferring) activity"/>
    <property type="evidence" value="ECO:0007669"/>
    <property type="project" value="UniProtKB-UniRule"/>
</dbReference>
<keyword evidence="3" id="KW-0479">Metal-binding</keyword>
<accession>A0AAV9UKN2</accession>
<keyword evidence="13" id="KW-1185">Reference proteome</keyword>
<gene>
    <name evidence="12" type="primary">PDB1_1</name>
    <name evidence="12" type="ORF">TWF696_008795</name>
</gene>
<evidence type="ECO:0000256" key="6">
    <source>
        <dbReference type="ARBA" id="ARBA00023002"/>
    </source>
</evidence>
<evidence type="ECO:0000256" key="3">
    <source>
        <dbReference type="ARBA" id="ARBA00022723"/>
    </source>
</evidence>
<sequence>MSAARPMATRLLSRSLRTTFNGPRSIASLARVPSRVPTGSTNLSRFAAQQTRTLASASDVKTYTVREALNEALAEELEADPKVFILGEEVAQYNGAYKVTKGLLDRFGPDRVIDTPITESGFAGLAVGAALAGLKPITEFMTWNFAMQAIDQIINSAAKTHYMSGGIQPCSITFRGPNGFAAGVAAQHSQDYTAWYGSIPGLKVVSPWSSEDAKGLLKAAIRDPNPVVVLENELLYGQSFPMSEAALKDDFVLPFGKAKIERVGKDVTLVSLSRCVGQCLTAAEKLKSQYGVEAEVINLRSIKPMDVEAIINSVKKTGNLVAVESGFPSFGVASEILALSMEYMFDYLDSPAQRVTGAEVPTPYAKGLEAMSFPDEDLIFKKVAQLLRV</sequence>
<evidence type="ECO:0000259" key="11">
    <source>
        <dbReference type="SMART" id="SM00861"/>
    </source>
</evidence>
<dbReference type="InterPro" id="IPR027110">
    <property type="entry name" value="PDHB_mito-type"/>
</dbReference>
<dbReference type="NCBIfam" id="NF008854">
    <property type="entry name" value="PRK11892.1"/>
    <property type="match status" value="1"/>
</dbReference>
<name>A0AAV9UKN2_9PEZI</name>
<comment type="catalytic activity">
    <reaction evidence="10">
        <text>N(6)-[(R)-lipoyl]-L-lysyl-[protein] + pyruvate + H(+) = N(6)-[(R)-S(8)-acetyldihydrolipoyl]-L-lysyl-[protein] + CO2</text>
        <dbReference type="Rhea" id="RHEA:19189"/>
        <dbReference type="Rhea" id="RHEA-COMP:10474"/>
        <dbReference type="Rhea" id="RHEA-COMP:10478"/>
        <dbReference type="ChEBI" id="CHEBI:15361"/>
        <dbReference type="ChEBI" id="CHEBI:15378"/>
        <dbReference type="ChEBI" id="CHEBI:16526"/>
        <dbReference type="ChEBI" id="CHEBI:83099"/>
        <dbReference type="ChEBI" id="CHEBI:83111"/>
        <dbReference type="EC" id="1.2.4.1"/>
    </reaction>
</comment>
<dbReference type="InterPro" id="IPR005475">
    <property type="entry name" value="Transketolase-like_Pyr-bd"/>
</dbReference>
<reference evidence="12 13" key="1">
    <citation type="submission" date="2019-10" db="EMBL/GenBank/DDBJ databases">
        <authorList>
            <person name="Palmer J.M."/>
        </authorList>
    </citation>
    <scope>NUCLEOTIDE SEQUENCE [LARGE SCALE GENOMIC DNA]</scope>
    <source>
        <strain evidence="12 13">TWF696</strain>
    </source>
</reference>
<dbReference type="CDD" id="cd07036">
    <property type="entry name" value="TPP_PYR_E1-PDHc-beta_like"/>
    <property type="match status" value="1"/>
</dbReference>
<dbReference type="SUPFAM" id="SSF52518">
    <property type="entry name" value="Thiamin diphosphate-binding fold (THDP-binding)"/>
    <property type="match status" value="1"/>
</dbReference>
<evidence type="ECO:0000256" key="8">
    <source>
        <dbReference type="ARBA" id="ARBA00023128"/>
    </source>
</evidence>
<evidence type="ECO:0000256" key="9">
    <source>
        <dbReference type="ARBA" id="ARBA00023317"/>
    </source>
</evidence>